<evidence type="ECO:0000256" key="1">
    <source>
        <dbReference type="SAM" id="MobiDB-lite"/>
    </source>
</evidence>
<dbReference type="OrthoDB" id="10362432at2759"/>
<dbReference type="AlphaFoldDB" id="A0A0C3NZF8"/>
<feature type="compositionally biased region" description="Polar residues" evidence="1">
    <location>
        <begin position="101"/>
        <end position="114"/>
    </location>
</feature>
<evidence type="ECO:0000313" key="3">
    <source>
        <dbReference type="Proteomes" id="UP000054217"/>
    </source>
</evidence>
<reference evidence="3" key="2">
    <citation type="submission" date="2015-01" db="EMBL/GenBank/DDBJ databases">
        <title>Evolutionary Origins and Diversification of the Mycorrhizal Mutualists.</title>
        <authorList>
            <consortium name="DOE Joint Genome Institute"/>
            <consortium name="Mycorrhizal Genomics Consortium"/>
            <person name="Kohler A."/>
            <person name="Kuo A."/>
            <person name="Nagy L.G."/>
            <person name="Floudas D."/>
            <person name="Copeland A."/>
            <person name="Barry K.W."/>
            <person name="Cichocki N."/>
            <person name="Veneault-Fourrey C."/>
            <person name="LaButti K."/>
            <person name="Lindquist E.A."/>
            <person name="Lipzen A."/>
            <person name="Lundell T."/>
            <person name="Morin E."/>
            <person name="Murat C."/>
            <person name="Riley R."/>
            <person name="Ohm R."/>
            <person name="Sun H."/>
            <person name="Tunlid A."/>
            <person name="Henrissat B."/>
            <person name="Grigoriev I.V."/>
            <person name="Hibbett D.S."/>
            <person name="Martin F."/>
        </authorList>
    </citation>
    <scope>NUCLEOTIDE SEQUENCE [LARGE SCALE GENOMIC DNA]</scope>
    <source>
        <strain evidence="3">Marx 270</strain>
    </source>
</reference>
<feature type="compositionally biased region" description="Polar residues" evidence="1">
    <location>
        <begin position="78"/>
        <end position="93"/>
    </location>
</feature>
<keyword evidence="3" id="KW-1185">Reference proteome</keyword>
<dbReference type="HOGENOM" id="CLU_2122073_0_0_1"/>
<dbReference type="EMBL" id="KN831994">
    <property type="protein sequence ID" value="KIO00681.1"/>
    <property type="molecule type" value="Genomic_DNA"/>
</dbReference>
<feature type="region of interest" description="Disordered" evidence="1">
    <location>
        <begin position="50"/>
        <end position="114"/>
    </location>
</feature>
<evidence type="ECO:0000313" key="2">
    <source>
        <dbReference type="EMBL" id="KIO00681.1"/>
    </source>
</evidence>
<protein>
    <submittedName>
        <fullName evidence="2">Uncharacterized protein</fullName>
    </submittedName>
</protein>
<accession>A0A0C3NZF8</accession>
<reference evidence="2 3" key="1">
    <citation type="submission" date="2014-04" db="EMBL/GenBank/DDBJ databases">
        <authorList>
            <consortium name="DOE Joint Genome Institute"/>
            <person name="Kuo A."/>
            <person name="Kohler A."/>
            <person name="Costa M.D."/>
            <person name="Nagy L.G."/>
            <person name="Floudas D."/>
            <person name="Copeland A."/>
            <person name="Barry K.W."/>
            <person name="Cichocki N."/>
            <person name="Veneault-Fourrey C."/>
            <person name="LaButti K."/>
            <person name="Lindquist E.A."/>
            <person name="Lipzen A."/>
            <person name="Lundell T."/>
            <person name="Morin E."/>
            <person name="Murat C."/>
            <person name="Sun H."/>
            <person name="Tunlid A."/>
            <person name="Henrissat B."/>
            <person name="Grigoriev I.V."/>
            <person name="Hibbett D.S."/>
            <person name="Martin F."/>
            <person name="Nordberg H.P."/>
            <person name="Cantor M.N."/>
            <person name="Hua S.X."/>
        </authorList>
    </citation>
    <scope>NUCLEOTIDE SEQUENCE [LARGE SCALE GENOMIC DNA]</scope>
    <source>
        <strain evidence="2 3">Marx 270</strain>
    </source>
</reference>
<sequence>MEAGIPSLFRGTSAQPTVRNNVRKLIPARWSRSLSGPLPQQMRRPAAPYVGHLEPNRTDFNKQMNVGPDANLKFPSGRQWNGVASQCRTQPQNVPDGDRTAISSGPSSRSHAIG</sequence>
<dbReference type="Proteomes" id="UP000054217">
    <property type="component" value="Unassembled WGS sequence"/>
</dbReference>
<organism evidence="2 3">
    <name type="scientific">Pisolithus tinctorius Marx 270</name>
    <dbReference type="NCBI Taxonomy" id="870435"/>
    <lineage>
        <taxon>Eukaryota</taxon>
        <taxon>Fungi</taxon>
        <taxon>Dikarya</taxon>
        <taxon>Basidiomycota</taxon>
        <taxon>Agaricomycotina</taxon>
        <taxon>Agaricomycetes</taxon>
        <taxon>Agaricomycetidae</taxon>
        <taxon>Boletales</taxon>
        <taxon>Sclerodermatineae</taxon>
        <taxon>Pisolithaceae</taxon>
        <taxon>Pisolithus</taxon>
    </lineage>
</organism>
<name>A0A0C3NZF8_PISTI</name>
<gene>
    <name evidence="2" type="ORF">M404DRAFT_1003689</name>
</gene>
<proteinExistence type="predicted"/>
<dbReference type="InParanoid" id="A0A0C3NZF8"/>